<dbReference type="Pfam" id="PF03547">
    <property type="entry name" value="Mem_trans"/>
    <property type="match status" value="1"/>
</dbReference>
<accession>A0ABQ1FSC5</accession>
<dbReference type="EMBL" id="BMHF01000002">
    <property type="protein sequence ID" value="GGA27300.1"/>
    <property type="molecule type" value="Genomic_DNA"/>
</dbReference>
<evidence type="ECO:0000256" key="7">
    <source>
        <dbReference type="ARBA" id="ARBA00023136"/>
    </source>
</evidence>
<feature type="transmembrane region" description="Helical" evidence="9">
    <location>
        <begin position="38"/>
        <end position="59"/>
    </location>
</feature>
<feature type="region of interest" description="Disordered" evidence="8">
    <location>
        <begin position="213"/>
        <end position="235"/>
    </location>
</feature>
<dbReference type="PANTHER" id="PTHR36838:SF1">
    <property type="entry name" value="SLR1864 PROTEIN"/>
    <property type="match status" value="1"/>
</dbReference>
<feature type="compositionally biased region" description="Basic and acidic residues" evidence="8">
    <location>
        <begin position="214"/>
        <end position="224"/>
    </location>
</feature>
<feature type="transmembrane region" description="Helical" evidence="9">
    <location>
        <begin position="128"/>
        <end position="148"/>
    </location>
</feature>
<keyword evidence="6 9" id="KW-1133">Transmembrane helix</keyword>
<evidence type="ECO:0000256" key="9">
    <source>
        <dbReference type="SAM" id="Phobius"/>
    </source>
</evidence>
<feature type="transmembrane region" description="Helical" evidence="9">
    <location>
        <begin position="268"/>
        <end position="290"/>
    </location>
</feature>
<name>A0ABQ1FSC5_9BACL</name>
<dbReference type="InterPro" id="IPR038770">
    <property type="entry name" value="Na+/solute_symporter_sf"/>
</dbReference>
<keyword evidence="5 9" id="KW-0812">Transmembrane</keyword>
<evidence type="ECO:0000256" key="4">
    <source>
        <dbReference type="ARBA" id="ARBA00022475"/>
    </source>
</evidence>
<dbReference type="PANTHER" id="PTHR36838">
    <property type="entry name" value="AUXIN EFFLUX CARRIER FAMILY PROTEIN"/>
    <property type="match status" value="1"/>
</dbReference>
<feature type="transmembrane region" description="Helical" evidence="9">
    <location>
        <begin position="302"/>
        <end position="321"/>
    </location>
</feature>
<evidence type="ECO:0000313" key="10">
    <source>
        <dbReference type="EMBL" id="GGA27300.1"/>
    </source>
</evidence>
<comment type="similarity">
    <text evidence="2">Belongs to the auxin efflux carrier (TC 2.A.69) family.</text>
</comment>
<comment type="subcellular location">
    <subcellularLocation>
        <location evidence="1">Cell membrane</location>
        <topology evidence="1">Multi-pass membrane protein</topology>
    </subcellularLocation>
</comment>
<sequence>MFYSFLLTLYHVSLPISLPVAGGALLKRFKGVDNRALSALALYVLSPALIFETLVHAQVGSGDVGTTVLFCIINVIFMWGIAALMAKILKLNQEEQAGLTLVSVFTNSVNYGLPLIQLAFGQAGLDKASVFVVIQMILGNTVGVYFAARSHFTMKKALMKVLTMPAVYAAVLAAIVRMTGFSIPGALEDGVSLMAAAYAPVALSILGMQMAGRRSREGKTETKTGTETGTETKTANGRRPFTAAMVVRLIIAPAASCLLLLVLGVHGLLFSVLLVLCAMPAAVNALIMAEEFGADARTVSRCILWTTLLSFVTLPLLIGILQ</sequence>
<dbReference type="RefSeq" id="WP_094095492.1">
    <property type="nucleotide sequence ID" value="NZ_BMHF01000002.1"/>
</dbReference>
<keyword evidence="4" id="KW-1003">Cell membrane</keyword>
<evidence type="ECO:0000256" key="6">
    <source>
        <dbReference type="ARBA" id="ARBA00022989"/>
    </source>
</evidence>
<evidence type="ECO:0000256" key="5">
    <source>
        <dbReference type="ARBA" id="ARBA00022692"/>
    </source>
</evidence>
<comment type="caution">
    <text evidence="10">The sequence shown here is derived from an EMBL/GenBank/DDBJ whole genome shotgun (WGS) entry which is preliminary data.</text>
</comment>
<feature type="transmembrane region" description="Helical" evidence="9">
    <location>
        <begin position="157"/>
        <end position="178"/>
    </location>
</feature>
<keyword evidence="11" id="KW-1185">Reference proteome</keyword>
<feature type="transmembrane region" description="Helical" evidence="9">
    <location>
        <begin position="65"/>
        <end position="85"/>
    </location>
</feature>
<feature type="compositionally biased region" description="Low complexity" evidence="8">
    <location>
        <begin position="225"/>
        <end position="234"/>
    </location>
</feature>
<organism evidence="10 11">
    <name type="scientific">Paenibacillus physcomitrellae</name>
    <dbReference type="NCBI Taxonomy" id="1619311"/>
    <lineage>
        <taxon>Bacteria</taxon>
        <taxon>Bacillati</taxon>
        <taxon>Bacillota</taxon>
        <taxon>Bacilli</taxon>
        <taxon>Bacillales</taxon>
        <taxon>Paenibacillaceae</taxon>
        <taxon>Paenibacillus</taxon>
    </lineage>
</organism>
<evidence type="ECO:0000256" key="8">
    <source>
        <dbReference type="SAM" id="MobiDB-lite"/>
    </source>
</evidence>
<feature type="transmembrane region" description="Helical" evidence="9">
    <location>
        <begin position="241"/>
        <end position="262"/>
    </location>
</feature>
<dbReference type="InterPro" id="IPR004776">
    <property type="entry name" value="Mem_transp_PIN-like"/>
</dbReference>
<feature type="transmembrane region" description="Helical" evidence="9">
    <location>
        <begin position="190"/>
        <end position="208"/>
    </location>
</feature>
<protein>
    <submittedName>
        <fullName evidence="10">Transporter</fullName>
    </submittedName>
</protein>
<keyword evidence="3" id="KW-0813">Transport</keyword>
<proteinExistence type="inferred from homology"/>
<evidence type="ECO:0000313" key="11">
    <source>
        <dbReference type="Proteomes" id="UP000609323"/>
    </source>
</evidence>
<evidence type="ECO:0000256" key="2">
    <source>
        <dbReference type="ARBA" id="ARBA00010145"/>
    </source>
</evidence>
<feature type="transmembrane region" description="Helical" evidence="9">
    <location>
        <begin position="6"/>
        <end position="26"/>
    </location>
</feature>
<evidence type="ECO:0000256" key="3">
    <source>
        <dbReference type="ARBA" id="ARBA00022448"/>
    </source>
</evidence>
<keyword evidence="7 9" id="KW-0472">Membrane</keyword>
<evidence type="ECO:0000256" key="1">
    <source>
        <dbReference type="ARBA" id="ARBA00004651"/>
    </source>
</evidence>
<dbReference type="Gene3D" id="1.20.1530.20">
    <property type="match status" value="2"/>
</dbReference>
<reference evidence="11" key="1">
    <citation type="journal article" date="2019" name="Int. J. Syst. Evol. Microbiol.">
        <title>The Global Catalogue of Microorganisms (GCM) 10K type strain sequencing project: providing services to taxonomists for standard genome sequencing and annotation.</title>
        <authorList>
            <consortium name="The Broad Institute Genomics Platform"/>
            <consortium name="The Broad Institute Genome Sequencing Center for Infectious Disease"/>
            <person name="Wu L."/>
            <person name="Ma J."/>
        </authorList>
    </citation>
    <scope>NUCLEOTIDE SEQUENCE [LARGE SCALE GENOMIC DNA]</scope>
    <source>
        <strain evidence="11">CGMCC 1.15044</strain>
    </source>
</reference>
<gene>
    <name evidence="10" type="ORF">GCM10010917_10200</name>
</gene>
<feature type="transmembrane region" description="Helical" evidence="9">
    <location>
        <begin position="97"/>
        <end position="116"/>
    </location>
</feature>
<dbReference type="Proteomes" id="UP000609323">
    <property type="component" value="Unassembled WGS sequence"/>
</dbReference>